<sequence>MLLKTFNPITPSNRHRSITIRSNLWKGKSINKLTVGLSKKSGRNNLGRITVFTKGGGHNQSYRKIDFKRSLINISAIIIRIEYDPNRSCFISLIAYKNGVLSYIIAPKNMKEGDVILSGLNVESKIGYCCALRNILVGTAIHNIELIPGRGGQIARAAGNFALLISKRKDGYCLLRLKSGELRLVSSLCFATIGIVSNIENMNVIHGKAGHSRWKNKRPSVRGVAMNPVDHPHGGRTKGGRPSVTPWGLPTKGRRTQRKINKLIIKKRYN</sequence>
<evidence type="ECO:0000256" key="1">
    <source>
        <dbReference type="ARBA" id="ARBA00005636"/>
    </source>
</evidence>
<dbReference type="Gene3D" id="2.30.30.30">
    <property type="match status" value="1"/>
</dbReference>
<dbReference type="FunFam" id="2.30.30.30:FF:000001">
    <property type="entry name" value="50S ribosomal protein L2"/>
    <property type="match status" value="1"/>
</dbReference>
<dbReference type="InterPro" id="IPR022666">
    <property type="entry name" value="Ribosomal_uL2_RNA-bd_dom"/>
</dbReference>
<dbReference type="GeneID" id="22976041"/>
<evidence type="ECO:0000256" key="2">
    <source>
        <dbReference type="ARBA" id="ARBA00022980"/>
    </source>
</evidence>
<dbReference type="PIRSF" id="PIRSF002158">
    <property type="entry name" value="Ribosomal_L2"/>
    <property type="match status" value="1"/>
</dbReference>
<dbReference type="Gene3D" id="4.10.950.10">
    <property type="entry name" value="Ribosomal protein L2, domain 3"/>
    <property type="match status" value="1"/>
</dbReference>
<feature type="domain" description="Large ribosomal subunit protein uL2 RNA-binding" evidence="7">
    <location>
        <begin position="42"/>
        <end position="118"/>
    </location>
</feature>
<dbReference type="InterPro" id="IPR014726">
    <property type="entry name" value="Ribosomal_uL2_dom3"/>
</dbReference>
<evidence type="ECO:0000259" key="7">
    <source>
        <dbReference type="SMART" id="SM01383"/>
    </source>
</evidence>
<dbReference type="InterPro" id="IPR014722">
    <property type="entry name" value="Rib_uL2_dom2"/>
</dbReference>
<accession>A0A0B5GSD3</accession>
<dbReference type="InterPro" id="IPR008991">
    <property type="entry name" value="Translation_prot_SH3-like_sf"/>
</dbReference>
<dbReference type="GO" id="GO:0003723">
    <property type="term" value="F:RNA binding"/>
    <property type="evidence" value="ECO:0007669"/>
    <property type="project" value="InterPro"/>
</dbReference>
<dbReference type="AlphaFoldDB" id="A0A0B5GSD3"/>
<dbReference type="GO" id="GO:0016740">
    <property type="term" value="F:transferase activity"/>
    <property type="evidence" value="ECO:0007669"/>
    <property type="project" value="InterPro"/>
</dbReference>
<comment type="similarity">
    <text evidence="1">Belongs to the universal ribosomal protein uL2 family.</text>
</comment>
<keyword evidence="3" id="KW-0687">Ribonucleoprotein</keyword>
<geneLocation type="mitochondrion" evidence="8"/>
<dbReference type="InterPro" id="IPR012340">
    <property type="entry name" value="NA-bd_OB-fold"/>
</dbReference>
<dbReference type="GO" id="GO:0032543">
    <property type="term" value="P:mitochondrial translation"/>
    <property type="evidence" value="ECO:0007669"/>
    <property type="project" value="TreeGrafter"/>
</dbReference>
<gene>
    <name evidence="8" type="primary">rpl2</name>
</gene>
<dbReference type="InterPro" id="IPR022671">
    <property type="entry name" value="Ribosomal_uL2_CS"/>
</dbReference>
<evidence type="ECO:0000313" key="8">
    <source>
        <dbReference type="EMBL" id="AJF22860.1"/>
    </source>
</evidence>
<dbReference type="Gene3D" id="2.40.50.140">
    <property type="entry name" value="Nucleic acid-binding proteins"/>
    <property type="match status" value="1"/>
</dbReference>
<evidence type="ECO:0000259" key="6">
    <source>
        <dbReference type="SMART" id="SM01382"/>
    </source>
</evidence>
<feature type="domain" description="Large ribosomal subunit protein uL2 C-terminal" evidence="6">
    <location>
        <begin position="124"/>
        <end position="250"/>
    </location>
</feature>
<reference evidence="8" key="1">
    <citation type="journal article" date="2014" name="Nucleic Acids Res.">
        <title>Widespread occurrence of organelle genome-encoded 5S rRNAs including permuted molecules.</title>
        <authorList>
            <person name="Valach M."/>
            <person name="Burger G."/>
            <person name="Gray M.W."/>
            <person name="Lang B.F."/>
        </authorList>
    </citation>
    <scope>NUCLEOTIDE SEQUENCE</scope>
    <source>
        <strain evidence="8">ATCC 50740</strain>
    </source>
</reference>
<protein>
    <recommendedName>
        <fullName evidence="4">Large ribosomal subunit protein uL2m</fullName>
    </recommendedName>
</protein>
<dbReference type="InterPro" id="IPR005880">
    <property type="entry name" value="Ribosomal_uL2_bac/org-type"/>
</dbReference>
<dbReference type="RefSeq" id="YP_009118085.1">
    <property type="nucleotide sequence ID" value="NC_026311.1"/>
</dbReference>
<keyword evidence="8" id="KW-0496">Mitochondrion</keyword>
<organism evidence="8">
    <name type="scientific">Malawimonas californiana</name>
    <name type="common">Flagellated protozoan</name>
    <dbReference type="NCBI Taxonomy" id="221722"/>
    <lineage>
        <taxon>Eukaryota</taxon>
        <taxon>Malawimonadida</taxon>
        <taxon>Malawimonadidae</taxon>
        <taxon>Malawimonas</taxon>
    </lineage>
</organism>
<dbReference type="NCBIfam" id="TIGR01171">
    <property type="entry name" value="rplB_bact"/>
    <property type="match status" value="1"/>
</dbReference>
<dbReference type="PANTHER" id="PTHR13691:SF5">
    <property type="entry name" value="LARGE RIBOSOMAL SUBUNIT PROTEIN UL2M"/>
    <property type="match status" value="1"/>
</dbReference>
<dbReference type="InterPro" id="IPR002171">
    <property type="entry name" value="Ribosomal_uL2"/>
</dbReference>
<dbReference type="SUPFAM" id="SSF50249">
    <property type="entry name" value="Nucleic acid-binding proteins"/>
    <property type="match status" value="1"/>
</dbReference>
<dbReference type="PROSITE" id="PS00467">
    <property type="entry name" value="RIBOSOMAL_L2"/>
    <property type="match status" value="1"/>
</dbReference>
<dbReference type="SUPFAM" id="SSF50104">
    <property type="entry name" value="Translation proteins SH3-like domain"/>
    <property type="match status" value="1"/>
</dbReference>
<dbReference type="Pfam" id="PF00181">
    <property type="entry name" value="Ribosomal_L2_N"/>
    <property type="match status" value="1"/>
</dbReference>
<dbReference type="SMART" id="SM01382">
    <property type="entry name" value="Ribosomal_L2_C"/>
    <property type="match status" value="1"/>
</dbReference>
<evidence type="ECO:0000256" key="5">
    <source>
        <dbReference type="SAM" id="MobiDB-lite"/>
    </source>
</evidence>
<dbReference type="EMBL" id="KP165387">
    <property type="protein sequence ID" value="AJF22860.1"/>
    <property type="molecule type" value="Genomic_DNA"/>
</dbReference>
<proteinExistence type="inferred from homology"/>
<keyword evidence="2 8" id="KW-0689">Ribosomal protein</keyword>
<dbReference type="GO" id="GO:0005762">
    <property type="term" value="C:mitochondrial large ribosomal subunit"/>
    <property type="evidence" value="ECO:0007669"/>
    <property type="project" value="TreeGrafter"/>
</dbReference>
<dbReference type="FunFam" id="4.10.950.10:FF:000001">
    <property type="entry name" value="50S ribosomal protein L2"/>
    <property type="match status" value="1"/>
</dbReference>
<dbReference type="GO" id="GO:0003735">
    <property type="term" value="F:structural constituent of ribosome"/>
    <property type="evidence" value="ECO:0007669"/>
    <property type="project" value="InterPro"/>
</dbReference>
<feature type="region of interest" description="Disordered" evidence="5">
    <location>
        <begin position="226"/>
        <end position="252"/>
    </location>
</feature>
<dbReference type="SMART" id="SM01383">
    <property type="entry name" value="Ribosomal_L2"/>
    <property type="match status" value="1"/>
</dbReference>
<evidence type="ECO:0000256" key="4">
    <source>
        <dbReference type="ARBA" id="ARBA00069872"/>
    </source>
</evidence>
<dbReference type="Pfam" id="PF03947">
    <property type="entry name" value="Ribosomal_L2_C"/>
    <property type="match status" value="1"/>
</dbReference>
<evidence type="ECO:0000256" key="3">
    <source>
        <dbReference type="ARBA" id="ARBA00023274"/>
    </source>
</evidence>
<dbReference type="InterPro" id="IPR022669">
    <property type="entry name" value="Ribosomal_uL2_C"/>
</dbReference>
<name>A0A0B5GSD3_MALCL</name>
<dbReference type="PANTHER" id="PTHR13691">
    <property type="entry name" value="RIBOSOMAL PROTEIN L2"/>
    <property type="match status" value="1"/>
</dbReference>